<dbReference type="OrthoDB" id="6044770at2759"/>
<gene>
    <name evidence="8" type="ORF">APZ42_026239</name>
</gene>
<accession>A0A162DB86</accession>
<evidence type="ECO:0000256" key="5">
    <source>
        <dbReference type="ARBA" id="ARBA00022807"/>
    </source>
</evidence>
<name>A0A162DB86_9CRUS</name>
<dbReference type="CDD" id="cd01671">
    <property type="entry name" value="CARD"/>
    <property type="match status" value="1"/>
</dbReference>
<dbReference type="InterPro" id="IPR033139">
    <property type="entry name" value="Caspase_cys_AS"/>
</dbReference>
<dbReference type="SUPFAM" id="SSF52129">
    <property type="entry name" value="Caspase-like"/>
    <property type="match status" value="1"/>
</dbReference>
<dbReference type="GO" id="GO:0004197">
    <property type="term" value="F:cysteine-type endopeptidase activity"/>
    <property type="evidence" value="ECO:0007669"/>
    <property type="project" value="InterPro"/>
</dbReference>
<sequence>MEQCDQDTILRSLVDLTKLLDLNPRFLSLLQQKYRVFSQQMVEDILKNETPALELCFMLVKRGPNAYNNFVGALRETNQLEVLSVLEVTRSNLNQPAYQFIPSRETNAIPIRRRNQSGESRDISNGDFNLSNVLYSSSSPQCDEYRRRVLQPPNYIEVDPFQPAPRERSSSFRGSPVTDALPPDYNLLDIRVTIGDEIKGLGQDIYPNRNIFPRGLALIMNFEKFNGDIVGRRVGSEKDVIHLDQLLQQLGYKVIIKSDLTWNETNDELELFTKSEDHTEADSVVVAVMSHGKSGTHDEGTLIYTKDCKFFSSEDLLRRFNNLNCPLLKGKPKIFFFQFCRGDNIDIGHRIAPVVFQSGRTVTDGNPVPTSPTEIERSYGDMLITYSTLPGYVSYREESEGTWFIKALSLTFMRDAHECHVDRLLQIVDEQIRHWTGTRNGKQTLEIIKRGFNRKFYFNPGLWKIQ</sequence>
<dbReference type="InterPro" id="IPR011029">
    <property type="entry name" value="DEATH-like_dom_sf"/>
</dbReference>
<dbReference type="AlphaFoldDB" id="A0A162DB86"/>
<protein>
    <submittedName>
        <fullName evidence="8">Caspase Dronc</fullName>
    </submittedName>
</protein>
<dbReference type="PROSITE" id="PS01121">
    <property type="entry name" value="CASPASE_HIS"/>
    <property type="match status" value="1"/>
</dbReference>
<dbReference type="PROSITE" id="PS50208">
    <property type="entry name" value="CASPASE_P20"/>
    <property type="match status" value="1"/>
</dbReference>
<evidence type="ECO:0000256" key="3">
    <source>
        <dbReference type="ARBA" id="ARBA00022703"/>
    </source>
</evidence>
<dbReference type="PIRSF" id="PIRSF038001">
    <property type="entry name" value="Caspase_ICE"/>
    <property type="match status" value="1"/>
</dbReference>
<evidence type="ECO:0000256" key="7">
    <source>
        <dbReference type="RuleBase" id="RU003971"/>
    </source>
</evidence>
<evidence type="ECO:0000313" key="8">
    <source>
        <dbReference type="EMBL" id="KZS09434.1"/>
    </source>
</evidence>
<evidence type="ECO:0000256" key="2">
    <source>
        <dbReference type="ARBA" id="ARBA00022670"/>
    </source>
</evidence>
<reference evidence="8 9" key="1">
    <citation type="submission" date="2016-03" db="EMBL/GenBank/DDBJ databases">
        <title>EvidentialGene: Evidence-directed Construction of Genes on Genomes.</title>
        <authorList>
            <person name="Gilbert D.G."/>
            <person name="Choi J.-H."/>
            <person name="Mockaitis K."/>
            <person name="Colbourne J."/>
            <person name="Pfrender M."/>
        </authorList>
    </citation>
    <scope>NUCLEOTIDE SEQUENCE [LARGE SCALE GENOMIC DNA]</scope>
    <source>
        <strain evidence="8 9">Xinb3</strain>
        <tissue evidence="8">Complete organism</tissue>
    </source>
</reference>
<evidence type="ECO:0000256" key="6">
    <source>
        <dbReference type="ARBA" id="ARBA00023145"/>
    </source>
</evidence>
<dbReference type="PROSITE" id="PS50207">
    <property type="entry name" value="CASPASE_P10"/>
    <property type="match status" value="1"/>
</dbReference>
<dbReference type="GO" id="GO:0006508">
    <property type="term" value="P:proteolysis"/>
    <property type="evidence" value="ECO:0007669"/>
    <property type="project" value="UniProtKB-KW"/>
</dbReference>
<evidence type="ECO:0000313" key="9">
    <source>
        <dbReference type="Proteomes" id="UP000076858"/>
    </source>
</evidence>
<comment type="caution">
    <text evidence="8">The sequence shown here is derived from an EMBL/GenBank/DDBJ whole genome shotgun (WGS) entry which is preliminary data.</text>
</comment>
<keyword evidence="4" id="KW-0378">Hydrolase</keyword>
<dbReference type="STRING" id="35525.A0A162DB86"/>
<dbReference type="PRINTS" id="PR00376">
    <property type="entry name" value="IL1BCENZYME"/>
</dbReference>
<evidence type="ECO:0000256" key="1">
    <source>
        <dbReference type="ARBA" id="ARBA00010134"/>
    </source>
</evidence>
<proteinExistence type="inferred from homology"/>
<keyword evidence="2" id="KW-0645">Protease</keyword>
<organism evidence="8 9">
    <name type="scientific">Daphnia magna</name>
    <dbReference type="NCBI Taxonomy" id="35525"/>
    <lineage>
        <taxon>Eukaryota</taxon>
        <taxon>Metazoa</taxon>
        <taxon>Ecdysozoa</taxon>
        <taxon>Arthropoda</taxon>
        <taxon>Crustacea</taxon>
        <taxon>Branchiopoda</taxon>
        <taxon>Diplostraca</taxon>
        <taxon>Cladocera</taxon>
        <taxon>Anomopoda</taxon>
        <taxon>Daphniidae</taxon>
        <taxon>Daphnia</taxon>
    </lineage>
</organism>
<dbReference type="InterPro" id="IPR001309">
    <property type="entry name" value="Pept_C14_p20"/>
</dbReference>
<dbReference type="InterPro" id="IPR029030">
    <property type="entry name" value="Caspase-like_dom_sf"/>
</dbReference>
<dbReference type="InterPro" id="IPR011600">
    <property type="entry name" value="Pept_C14_caspase"/>
</dbReference>
<dbReference type="PANTHER" id="PTHR47901:SF8">
    <property type="entry name" value="CASPASE-3"/>
    <property type="match status" value="1"/>
</dbReference>
<keyword evidence="6" id="KW-0865">Zymogen</keyword>
<dbReference type="Gene3D" id="3.40.50.1460">
    <property type="match status" value="1"/>
</dbReference>
<dbReference type="SUPFAM" id="SSF47986">
    <property type="entry name" value="DEATH domain"/>
    <property type="match status" value="1"/>
</dbReference>
<comment type="similarity">
    <text evidence="1 7">Belongs to the peptidase C14A family.</text>
</comment>
<keyword evidence="9" id="KW-1185">Reference proteome</keyword>
<dbReference type="Pfam" id="PF00656">
    <property type="entry name" value="Peptidase_C14"/>
    <property type="match status" value="1"/>
</dbReference>
<dbReference type="GO" id="GO:0006915">
    <property type="term" value="P:apoptotic process"/>
    <property type="evidence" value="ECO:0007669"/>
    <property type="project" value="UniProtKB-KW"/>
</dbReference>
<dbReference type="EMBL" id="LRGB01002066">
    <property type="protein sequence ID" value="KZS09434.1"/>
    <property type="molecule type" value="Genomic_DNA"/>
</dbReference>
<dbReference type="Gene3D" id="1.10.533.10">
    <property type="entry name" value="Death Domain, Fas"/>
    <property type="match status" value="1"/>
</dbReference>
<dbReference type="SMART" id="SM00115">
    <property type="entry name" value="CASc"/>
    <property type="match status" value="1"/>
</dbReference>
<evidence type="ECO:0000256" key="4">
    <source>
        <dbReference type="ARBA" id="ARBA00022801"/>
    </source>
</evidence>
<keyword evidence="3" id="KW-0053">Apoptosis</keyword>
<dbReference type="InterPro" id="IPR016129">
    <property type="entry name" value="Caspase_his_AS"/>
</dbReference>
<dbReference type="InterPro" id="IPR015917">
    <property type="entry name" value="Pept_C14A"/>
</dbReference>
<dbReference type="PROSITE" id="PS01122">
    <property type="entry name" value="CASPASE_CYS"/>
    <property type="match status" value="1"/>
</dbReference>
<dbReference type="Proteomes" id="UP000076858">
    <property type="component" value="Unassembled WGS sequence"/>
</dbReference>
<keyword evidence="5" id="KW-0788">Thiol protease</keyword>
<dbReference type="PANTHER" id="PTHR47901">
    <property type="entry name" value="CASPASE RECRUITMENT DOMAIN-CONTAINING PROTEIN 18"/>
    <property type="match status" value="1"/>
</dbReference>
<dbReference type="InterPro" id="IPR002138">
    <property type="entry name" value="Pept_C14_p10"/>
</dbReference>
<dbReference type="InterPro" id="IPR002398">
    <property type="entry name" value="Pept_C14"/>
</dbReference>